<proteinExistence type="predicted"/>
<sequence length="121" mass="13580">MKLILQKPCLVASLDKNHRCPCTIDSQTLTTQLLTSSLPSTSSHEYIRFRRNRMRNKNPSLLHSSSSPSVTSQFQIQAKGEQQLDITTVKVKRSDLSYLETLQVSNLDSNRGRRTSSASSV</sequence>
<organism evidence="1 2">
    <name type="scientific">Catharanthus roseus</name>
    <name type="common">Madagascar periwinkle</name>
    <name type="synonym">Vinca rosea</name>
    <dbReference type="NCBI Taxonomy" id="4058"/>
    <lineage>
        <taxon>Eukaryota</taxon>
        <taxon>Viridiplantae</taxon>
        <taxon>Streptophyta</taxon>
        <taxon>Embryophyta</taxon>
        <taxon>Tracheophyta</taxon>
        <taxon>Spermatophyta</taxon>
        <taxon>Magnoliopsida</taxon>
        <taxon>eudicotyledons</taxon>
        <taxon>Gunneridae</taxon>
        <taxon>Pentapetalae</taxon>
        <taxon>asterids</taxon>
        <taxon>lamiids</taxon>
        <taxon>Gentianales</taxon>
        <taxon>Apocynaceae</taxon>
        <taxon>Rauvolfioideae</taxon>
        <taxon>Vinceae</taxon>
        <taxon>Catharanthinae</taxon>
        <taxon>Catharanthus</taxon>
    </lineage>
</organism>
<protein>
    <submittedName>
        <fullName evidence="1">Uncharacterized protein</fullName>
    </submittedName>
</protein>
<evidence type="ECO:0000313" key="1">
    <source>
        <dbReference type="EMBL" id="KAI5684248.1"/>
    </source>
</evidence>
<evidence type="ECO:0000313" key="2">
    <source>
        <dbReference type="Proteomes" id="UP001060085"/>
    </source>
</evidence>
<dbReference type="EMBL" id="CM044701">
    <property type="protein sequence ID" value="KAI5684248.1"/>
    <property type="molecule type" value="Genomic_DNA"/>
</dbReference>
<dbReference type="Proteomes" id="UP001060085">
    <property type="component" value="Linkage Group LG01"/>
</dbReference>
<name>A0ACC0CH06_CATRO</name>
<keyword evidence="2" id="KW-1185">Reference proteome</keyword>
<gene>
    <name evidence="1" type="ORF">M9H77_05476</name>
</gene>
<accession>A0ACC0CH06</accession>
<comment type="caution">
    <text evidence="1">The sequence shown here is derived from an EMBL/GenBank/DDBJ whole genome shotgun (WGS) entry which is preliminary data.</text>
</comment>
<reference evidence="2" key="1">
    <citation type="journal article" date="2023" name="Nat. Plants">
        <title>Single-cell RNA sequencing provides a high-resolution roadmap for understanding the multicellular compartmentation of specialized metabolism.</title>
        <authorList>
            <person name="Sun S."/>
            <person name="Shen X."/>
            <person name="Li Y."/>
            <person name="Li Y."/>
            <person name="Wang S."/>
            <person name="Li R."/>
            <person name="Zhang H."/>
            <person name="Shen G."/>
            <person name="Guo B."/>
            <person name="Wei J."/>
            <person name="Xu J."/>
            <person name="St-Pierre B."/>
            <person name="Chen S."/>
            <person name="Sun C."/>
        </authorList>
    </citation>
    <scope>NUCLEOTIDE SEQUENCE [LARGE SCALE GENOMIC DNA]</scope>
</reference>